<dbReference type="AlphaFoldDB" id="A0A2H3BP78"/>
<organism evidence="7 8">
    <name type="scientific">Armillaria solidipes</name>
    <dbReference type="NCBI Taxonomy" id="1076256"/>
    <lineage>
        <taxon>Eukaryota</taxon>
        <taxon>Fungi</taxon>
        <taxon>Dikarya</taxon>
        <taxon>Basidiomycota</taxon>
        <taxon>Agaricomycotina</taxon>
        <taxon>Agaricomycetes</taxon>
        <taxon>Agaricomycetidae</taxon>
        <taxon>Agaricales</taxon>
        <taxon>Marasmiineae</taxon>
        <taxon>Physalacriaceae</taxon>
        <taxon>Armillaria</taxon>
    </lineage>
</organism>
<evidence type="ECO:0000256" key="2">
    <source>
        <dbReference type="ARBA" id="ARBA00008429"/>
    </source>
</evidence>
<feature type="domain" description="Threonyl/alanyl tRNA synthetase SAD" evidence="6">
    <location>
        <begin position="270"/>
        <end position="298"/>
    </location>
</feature>
<keyword evidence="5" id="KW-0175">Coiled coil</keyword>
<comment type="cofactor">
    <cofactor evidence="1">
        <name>Zn(2+)</name>
        <dbReference type="ChEBI" id="CHEBI:29105"/>
    </cofactor>
</comment>
<dbReference type="InterPro" id="IPR012947">
    <property type="entry name" value="tRNA_SAD"/>
</dbReference>
<dbReference type="GO" id="GO:0002196">
    <property type="term" value="F:Ser-tRNA(Ala) deacylase activity"/>
    <property type="evidence" value="ECO:0007669"/>
    <property type="project" value="TreeGrafter"/>
</dbReference>
<evidence type="ECO:0000256" key="3">
    <source>
        <dbReference type="ARBA" id="ARBA00022723"/>
    </source>
</evidence>
<dbReference type="InterPro" id="IPR051335">
    <property type="entry name" value="Alanyl-tRNA_Editing_Enzymes"/>
</dbReference>
<reference evidence="8" key="1">
    <citation type="journal article" date="2017" name="Nat. Ecol. Evol.">
        <title>Genome expansion and lineage-specific genetic innovations in the forest pathogenic fungi Armillaria.</title>
        <authorList>
            <person name="Sipos G."/>
            <person name="Prasanna A.N."/>
            <person name="Walter M.C."/>
            <person name="O'Connor E."/>
            <person name="Balint B."/>
            <person name="Krizsan K."/>
            <person name="Kiss B."/>
            <person name="Hess J."/>
            <person name="Varga T."/>
            <person name="Slot J."/>
            <person name="Riley R."/>
            <person name="Boka B."/>
            <person name="Rigling D."/>
            <person name="Barry K."/>
            <person name="Lee J."/>
            <person name="Mihaltcheva S."/>
            <person name="LaButti K."/>
            <person name="Lipzen A."/>
            <person name="Waldron R."/>
            <person name="Moloney N.M."/>
            <person name="Sperisen C."/>
            <person name="Kredics L."/>
            <person name="Vagvoelgyi C."/>
            <person name="Patrignani A."/>
            <person name="Fitzpatrick D."/>
            <person name="Nagy I."/>
            <person name="Doyle S."/>
            <person name="Anderson J.B."/>
            <person name="Grigoriev I.V."/>
            <person name="Gueldener U."/>
            <person name="Muensterkoetter M."/>
            <person name="Nagy L.G."/>
        </authorList>
    </citation>
    <scope>NUCLEOTIDE SEQUENCE [LARGE SCALE GENOMIC DNA]</scope>
    <source>
        <strain evidence="8">28-4</strain>
    </source>
</reference>
<comment type="similarity">
    <text evidence="2">Belongs to the class-II aminoacyl-tRNA synthetase family. Alax-L subfamily.</text>
</comment>
<dbReference type="Gene3D" id="3.30.980.10">
    <property type="entry name" value="Threonyl-trna Synthetase, Chain A, domain 2"/>
    <property type="match status" value="1"/>
</dbReference>
<protein>
    <submittedName>
        <fullName evidence="7">ThrRS/AlaRS common domain-containing protein</fullName>
    </submittedName>
</protein>
<dbReference type="SUPFAM" id="SSF55186">
    <property type="entry name" value="ThrRS/AlaRS common domain"/>
    <property type="match status" value="1"/>
</dbReference>
<evidence type="ECO:0000313" key="8">
    <source>
        <dbReference type="Proteomes" id="UP000218334"/>
    </source>
</evidence>
<dbReference type="Proteomes" id="UP000218334">
    <property type="component" value="Unassembled WGS sequence"/>
</dbReference>
<feature type="coiled-coil region" evidence="5">
    <location>
        <begin position="351"/>
        <end position="378"/>
    </location>
</feature>
<gene>
    <name evidence="7" type="ORF">ARMSODRAFT_953079</name>
</gene>
<keyword evidence="4" id="KW-0862">Zinc</keyword>
<accession>A0A2H3BP78</accession>
<dbReference type="GO" id="GO:0046872">
    <property type="term" value="F:metal ion binding"/>
    <property type="evidence" value="ECO:0007669"/>
    <property type="project" value="UniProtKB-KW"/>
</dbReference>
<evidence type="ECO:0000313" key="7">
    <source>
        <dbReference type="EMBL" id="PBK72685.1"/>
    </source>
</evidence>
<dbReference type="InterPro" id="IPR009000">
    <property type="entry name" value="Transl_B-barrel_sf"/>
</dbReference>
<dbReference type="SUPFAM" id="SSF50447">
    <property type="entry name" value="Translation proteins"/>
    <property type="match status" value="1"/>
</dbReference>
<keyword evidence="3" id="KW-0479">Metal-binding</keyword>
<dbReference type="PANTHER" id="PTHR43462">
    <property type="entry name" value="ALANYL-TRNA EDITING PROTEIN"/>
    <property type="match status" value="1"/>
</dbReference>
<dbReference type="GO" id="GO:0043039">
    <property type="term" value="P:tRNA aminoacylation"/>
    <property type="evidence" value="ECO:0007669"/>
    <property type="project" value="InterPro"/>
</dbReference>
<proteinExistence type="inferred from homology"/>
<keyword evidence="8" id="KW-1185">Reference proteome</keyword>
<name>A0A2H3BP78_9AGAR</name>
<evidence type="ECO:0000259" key="6">
    <source>
        <dbReference type="Pfam" id="PF07973"/>
    </source>
</evidence>
<evidence type="ECO:0000256" key="1">
    <source>
        <dbReference type="ARBA" id="ARBA00001947"/>
    </source>
</evidence>
<dbReference type="InterPro" id="IPR018163">
    <property type="entry name" value="Thr/Ala-tRNA-synth_IIc_edit"/>
</dbReference>
<dbReference type="Gene3D" id="2.40.30.130">
    <property type="match status" value="1"/>
</dbReference>
<dbReference type="STRING" id="1076256.A0A2H3BP78"/>
<sequence length="503" mass="54290">MAATALLLPSTTPPNYHRIISPALHISTDPRLPVPVGLLACQRDPLLREIETTVVNCVVSQPALPPAGKKTKKTVLAPTLPDDPILEVVLHDTVIFPEGGGQPTDTGIIITLDGTVWSVVQSKRHGGHAVHYVHVPQSSVDAALIAFSPGSKVTAALDQAGHDRRYDHMSMHTSQHLLSALMETRLNLPTLSWSLTNYPAPCYVEVPRGMTVEEIQSIQDEANRLVFEGRKVHIEVEELESGKETKVLKLESGRAVGRGLPDDYTGGVKRVVVIEGVDKNPCCGTHLPSIKNLQLFLLPHTDALARSSTTSARLYFLSGPRLIAYLSSTHSLLASTASNLSCGAPLVPERVNQVVDERKRAEKRVQDVESELAAFISQNLYQELCSADGGVFKKHIHRTDDSSNALGFLSMISVAFSDALKETAAVRRFVIIFSSSPSSQTTSSTTVVMAIGSDDKLVKEVGDILKDKLGVKGGGKGLKWSGKFIGVWKDKDNATTEAVLASI</sequence>
<dbReference type="EMBL" id="KZ293421">
    <property type="protein sequence ID" value="PBK72685.1"/>
    <property type="molecule type" value="Genomic_DNA"/>
</dbReference>
<dbReference type="GO" id="GO:0005524">
    <property type="term" value="F:ATP binding"/>
    <property type="evidence" value="ECO:0007669"/>
    <property type="project" value="InterPro"/>
</dbReference>
<evidence type="ECO:0000256" key="4">
    <source>
        <dbReference type="ARBA" id="ARBA00022833"/>
    </source>
</evidence>
<dbReference type="GO" id="GO:0004812">
    <property type="term" value="F:aminoacyl-tRNA ligase activity"/>
    <property type="evidence" value="ECO:0007669"/>
    <property type="project" value="InterPro"/>
</dbReference>
<dbReference type="PANTHER" id="PTHR43462:SF1">
    <property type="entry name" value="ALANYL-TRNA EDITING PROTEIN AARSD1"/>
    <property type="match status" value="1"/>
</dbReference>
<evidence type="ECO:0000256" key="5">
    <source>
        <dbReference type="SAM" id="Coils"/>
    </source>
</evidence>
<dbReference type="Pfam" id="PF07973">
    <property type="entry name" value="tRNA_SAD"/>
    <property type="match status" value="1"/>
</dbReference>